<keyword evidence="2" id="KW-1185">Reference proteome</keyword>
<proteinExistence type="predicted"/>
<protein>
    <submittedName>
        <fullName evidence="1">Uncharacterized protein</fullName>
    </submittedName>
</protein>
<dbReference type="AlphaFoldDB" id="A0AAV0Y6M1"/>
<sequence>MAQSNDLLSTELNKWTKSMLVDFIITQSLPTGVKLSEELSTFLKGSSSNPTSLSSENSLNVATILQSVVDELKSVALSNSKLHDKLNRLNTTANVSTSPNLNTGSNNLPTTLLSKLNADTHSRQPAIQSTASLSSSIKSKFIVGSHKSVSSKLSSVPVRRHIDIFVSRLEPCVTTTMLESELFNSYSDVTINKLVTKHPSYSSFHVRLPTEKLDEVLKPTFWPDGVMVKRFWGRLTPEMILSDTPKN</sequence>
<organism evidence="1 2">
    <name type="scientific">Macrosiphum euphorbiae</name>
    <name type="common">potato aphid</name>
    <dbReference type="NCBI Taxonomy" id="13131"/>
    <lineage>
        <taxon>Eukaryota</taxon>
        <taxon>Metazoa</taxon>
        <taxon>Ecdysozoa</taxon>
        <taxon>Arthropoda</taxon>
        <taxon>Hexapoda</taxon>
        <taxon>Insecta</taxon>
        <taxon>Pterygota</taxon>
        <taxon>Neoptera</taxon>
        <taxon>Paraneoptera</taxon>
        <taxon>Hemiptera</taxon>
        <taxon>Sternorrhyncha</taxon>
        <taxon>Aphidomorpha</taxon>
        <taxon>Aphidoidea</taxon>
        <taxon>Aphididae</taxon>
        <taxon>Macrosiphini</taxon>
        <taxon>Macrosiphum</taxon>
    </lineage>
</organism>
<reference evidence="1 2" key="1">
    <citation type="submission" date="2023-01" db="EMBL/GenBank/DDBJ databases">
        <authorList>
            <person name="Whitehead M."/>
        </authorList>
    </citation>
    <scope>NUCLEOTIDE SEQUENCE [LARGE SCALE GENOMIC DNA]</scope>
</reference>
<gene>
    <name evidence="1" type="ORF">MEUPH1_LOCUS29534</name>
</gene>
<dbReference type="Proteomes" id="UP001160148">
    <property type="component" value="Unassembled WGS sequence"/>
</dbReference>
<dbReference type="EMBL" id="CARXXK010001428">
    <property type="protein sequence ID" value="CAI6376123.1"/>
    <property type="molecule type" value="Genomic_DNA"/>
</dbReference>
<evidence type="ECO:0000313" key="2">
    <source>
        <dbReference type="Proteomes" id="UP001160148"/>
    </source>
</evidence>
<evidence type="ECO:0000313" key="1">
    <source>
        <dbReference type="EMBL" id="CAI6376123.1"/>
    </source>
</evidence>
<accession>A0AAV0Y6M1</accession>
<name>A0AAV0Y6M1_9HEMI</name>
<comment type="caution">
    <text evidence="1">The sequence shown here is derived from an EMBL/GenBank/DDBJ whole genome shotgun (WGS) entry which is preliminary data.</text>
</comment>